<keyword evidence="2" id="KW-1185">Reference proteome</keyword>
<feature type="non-terminal residue" evidence="1">
    <location>
        <position position="69"/>
    </location>
</feature>
<protein>
    <submittedName>
        <fullName evidence="1">Lipopolysaccharide biosynthesis protein wzzE-Protein metN</fullName>
    </submittedName>
</protein>
<proteinExistence type="predicted"/>
<dbReference type="Proteomes" id="UP000182660">
    <property type="component" value="Unassembled WGS sequence"/>
</dbReference>
<sequence>MTVALVYALNATETWSVSATIDTPTSQQIKQYNLNRVLINEGIKTLKNNAGLNNSTEQVINITNNNNNN</sequence>
<accession>A0ABY1HBN8</accession>
<dbReference type="EMBL" id="FPLJ01000048">
    <property type="protein sequence ID" value="SGY90315.1"/>
    <property type="molecule type" value="Genomic_DNA"/>
</dbReference>
<evidence type="ECO:0000313" key="1">
    <source>
        <dbReference type="EMBL" id="SGY90315.1"/>
    </source>
</evidence>
<evidence type="ECO:0000313" key="2">
    <source>
        <dbReference type="Proteomes" id="UP000182660"/>
    </source>
</evidence>
<name>A0ABY1HBN8_9GAMM</name>
<gene>
    <name evidence="1" type="ORF">MT2528_1899</name>
</gene>
<organism evidence="1 2">
    <name type="scientific">Moritella viscosa</name>
    <dbReference type="NCBI Taxonomy" id="80854"/>
    <lineage>
        <taxon>Bacteria</taxon>
        <taxon>Pseudomonadati</taxon>
        <taxon>Pseudomonadota</taxon>
        <taxon>Gammaproteobacteria</taxon>
        <taxon>Alteromonadales</taxon>
        <taxon>Moritellaceae</taxon>
        <taxon>Moritella</taxon>
    </lineage>
</organism>
<comment type="caution">
    <text evidence="1">The sequence shown here is derived from an EMBL/GenBank/DDBJ whole genome shotgun (WGS) entry which is preliminary data.</text>
</comment>
<reference evidence="1 2" key="1">
    <citation type="submission" date="2016-11" db="EMBL/GenBank/DDBJ databases">
        <authorList>
            <person name="Klemetsen T."/>
        </authorList>
    </citation>
    <scope>NUCLEOTIDE SEQUENCE [LARGE SCALE GENOMIC DNA]</scope>
    <source>
        <strain evidence="1">MT 2528</strain>
    </source>
</reference>